<dbReference type="OrthoDB" id="547031at2759"/>
<dbReference type="PANTHER" id="PTHR12786:SF1">
    <property type="entry name" value="SPLICING REGULATOR SDE2"/>
    <property type="match status" value="1"/>
</dbReference>
<dbReference type="GO" id="GO:0005737">
    <property type="term" value="C:cytoplasm"/>
    <property type="evidence" value="ECO:0007669"/>
    <property type="project" value="UniProtKB-SubCell"/>
</dbReference>
<gene>
    <name evidence="11" type="ORF">A3Q56_06366</name>
</gene>
<dbReference type="PANTHER" id="PTHR12786">
    <property type="entry name" value="SPLICING FACTOR SF3A-RELATED"/>
    <property type="match status" value="1"/>
</dbReference>
<dbReference type="Pfam" id="PF22782">
    <property type="entry name" value="SDE2"/>
    <property type="match status" value="1"/>
</dbReference>
<evidence type="ECO:0000256" key="2">
    <source>
        <dbReference type="ARBA" id="ARBA00004496"/>
    </source>
</evidence>
<name>A0A177AV72_9BILA</name>
<keyword evidence="4" id="KW-0963">Cytoplasm</keyword>
<evidence type="ECO:0000313" key="11">
    <source>
        <dbReference type="EMBL" id="OAF65907.1"/>
    </source>
</evidence>
<evidence type="ECO:0000256" key="4">
    <source>
        <dbReference type="ARBA" id="ARBA00022490"/>
    </source>
</evidence>
<feature type="domain" description="SDE2-like" evidence="10">
    <location>
        <begin position="66"/>
        <end position="155"/>
    </location>
</feature>
<keyword evidence="7" id="KW-0539">Nucleus</keyword>
<dbReference type="Pfam" id="PF13297">
    <property type="entry name" value="SDE2_2C"/>
    <property type="match status" value="1"/>
</dbReference>
<dbReference type="InterPro" id="IPR025086">
    <property type="entry name" value="SDE2/SF3A3_SAP"/>
</dbReference>
<comment type="similarity">
    <text evidence="3">Belongs to the SDE2 family.</text>
</comment>
<accession>A0A177AV72</accession>
<proteinExistence type="inferred from homology"/>
<evidence type="ECO:0000256" key="5">
    <source>
        <dbReference type="ARBA" id="ARBA00022664"/>
    </source>
</evidence>
<keyword evidence="5" id="KW-0507">mRNA processing</keyword>
<evidence type="ECO:0000259" key="9">
    <source>
        <dbReference type="Pfam" id="PF13297"/>
    </source>
</evidence>
<evidence type="ECO:0000313" key="12">
    <source>
        <dbReference type="Proteomes" id="UP000078046"/>
    </source>
</evidence>
<feature type="domain" description="SDE2/SF3A3 SAP" evidence="9">
    <location>
        <begin position="280"/>
        <end position="349"/>
    </location>
</feature>
<reference evidence="11 12" key="1">
    <citation type="submission" date="2016-04" db="EMBL/GenBank/DDBJ databases">
        <title>The genome of Intoshia linei affirms orthonectids as highly simplified spiralians.</title>
        <authorList>
            <person name="Mikhailov K.V."/>
            <person name="Slusarev G.S."/>
            <person name="Nikitin M.A."/>
            <person name="Logacheva M.D."/>
            <person name="Penin A."/>
            <person name="Aleoshin V."/>
            <person name="Panchin Y.V."/>
        </authorList>
    </citation>
    <scope>NUCLEOTIDE SEQUENCE [LARGE SCALE GENOMIC DNA]</scope>
    <source>
        <strain evidence="11">Intl2013</strain>
        <tissue evidence="11">Whole animal</tissue>
    </source>
</reference>
<dbReference type="InterPro" id="IPR051421">
    <property type="entry name" value="RNA_Proc_DNA_Dmg_Regulator"/>
</dbReference>
<evidence type="ECO:0000256" key="8">
    <source>
        <dbReference type="ARBA" id="ARBA00023306"/>
    </source>
</evidence>
<dbReference type="GO" id="GO:0006397">
    <property type="term" value="P:mRNA processing"/>
    <property type="evidence" value="ECO:0007669"/>
    <property type="project" value="UniProtKB-KW"/>
</dbReference>
<evidence type="ECO:0000256" key="1">
    <source>
        <dbReference type="ARBA" id="ARBA00004123"/>
    </source>
</evidence>
<sequence>MNILYRSEKILIQIGNNYNYYQNDLQSSTEEILSNHLPNINLQKWRIYSKVISDILFINVIPRVYGGKGGFGSMLRKIGSQIEKTTNRESCRDLEGRRLHNINFEKRLTEHLKKKKEKDNEETTIKKLVFNHKFNDEEYFSQREIIKKDHSDAISKGLKRNLNKENENNKVAPKKKKSIFDIEEFNDAISSDSSDDESQSKSVELETKHEFIEESIENPFVEQLTETQPKVDTILELSIEETNDTTNKKDCVTENVENNKNLKLKDNDKHSKKIPIPVIEPNSEFIASFNLDDYKSASHLSECVDLHSLKVLLQKRNLKCGGTKIQRADRLYSIKDLEVENYPKNILAKK</sequence>
<comment type="subcellular location">
    <subcellularLocation>
        <location evidence="2">Cytoplasm</location>
    </subcellularLocation>
    <subcellularLocation>
        <location evidence="1">Nucleus</location>
    </subcellularLocation>
</comment>
<organism evidence="11 12">
    <name type="scientific">Intoshia linei</name>
    <dbReference type="NCBI Taxonomy" id="1819745"/>
    <lineage>
        <taxon>Eukaryota</taxon>
        <taxon>Metazoa</taxon>
        <taxon>Spiralia</taxon>
        <taxon>Lophotrochozoa</taxon>
        <taxon>Mesozoa</taxon>
        <taxon>Orthonectida</taxon>
        <taxon>Rhopaluridae</taxon>
        <taxon>Intoshia</taxon>
    </lineage>
</organism>
<evidence type="ECO:0000256" key="6">
    <source>
        <dbReference type="ARBA" id="ARBA00023187"/>
    </source>
</evidence>
<dbReference type="InterPro" id="IPR053822">
    <property type="entry name" value="SDE2-like_dom"/>
</dbReference>
<dbReference type="EMBL" id="LWCA01001102">
    <property type="protein sequence ID" value="OAF65907.1"/>
    <property type="molecule type" value="Genomic_DNA"/>
</dbReference>
<dbReference type="GO" id="GO:0005634">
    <property type="term" value="C:nucleus"/>
    <property type="evidence" value="ECO:0007669"/>
    <property type="project" value="UniProtKB-SubCell"/>
</dbReference>
<evidence type="ECO:0000259" key="10">
    <source>
        <dbReference type="Pfam" id="PF22782"/>
    </source>
</evidence>
<keyword evidence="8" id="KW-0131">Cell cycle</keyword>
<dbReference type="Proteomes" id="UP000078046">
    <property type="component" value="Unassembled WGS sequence"/>
</dbReference>
<keyword evidence="12" id="KW-1185">Reference proteome</keyword>
<evidence type="ECO:0000256" key="7">
    <source>
        <dbReference type="ARBA" id="ARBA00023242"/>
    </source>
</evidence>
<dbReference type="AlphaFoldDB" id="A0A177AV72"/>
<comment type="caution">
    <text evidence="11">The sequence shown here is derived from an EMBL/GenBank/DDBJ whole genome shotgun (WGS) entry which is preliminary data.</text>
</comment>
<dbReference type="GO" id="GO:0008380">
    <property type="term" value="P:RNA splicing"/>
    <property type="evidence" value="ECO:0007669"/>
    <property type="project" value="UniProtKB-KW"/>
</dbReference>
<protein>
    <submittedName>
        <fullName evidence="11">Uncharacterized protein</fullName>
    </submittedName>
</protein>
<keyword evidence="6" id="KW-0508">mRNA splicing</keyword>
<evidence type="ECO:0000256" key="3">
    <source>
        <dbReference type="ARBA" id="ARBA00008726"/>
    </source>
</evidence>